<dbReference type="GO" id="GO:0005509">
    <property type="term" value="F:calcium ion binding"/>
    <property type="evidence" value="ECO:0007669"/>
    <property type="project" value="InterPro"/>
</dbReference>
<dbReference type="PANTHER" id="PTHR42834:SF1">
    <property type="entry name" value="ENDONUCLEASE_EXONUCLEASE_PHOSPHATASE FAMILY PROTEIN (AFU_ORTHOLOGUE AFUA_3G09210)"/>
    <property type="match status" value="1"/>
</dbReference>
<dbReference type="InterPro" id="IPR018511">
    <property type="entry name" value="Hemolysin-typ_Ca-bd_CS"/>
</dbReference>
<dbReference type="GO" id="GO:0007156">
    <property type="term" value="P:homophilic cell adhesion via plasma membrane adhesion molecules"/>
    <property type="evidence" value="ECO:0007669"/>
    <property type="project" value="InterPro"/>
</dbReference>
<dbReference type="EMBL" id="CYSE01000007">
    <property type="protein sequence ID" value="CUH81256.1"/>
    <property type="molecule type" value="Genomic_DNA"/>
</dbReference>
<dbReference type="Gene3D" id="2.60.40.3440">
    <property type="match status" value="1"/>
</dbReference>
<evidence type="ECO:0000313" key="2">
    <source>
        <dbReference type="EMBL" id="CUH81256.1"/>
    </source>
</evidence>
<evidence type="ECO:0000259" key="1">
    <source>
        <dbReference type="PROSITE" id="PS50268"/>
    </source>
</evidence>
<dbReference type="InterPro" id="IPR010221">
    <property type="entry name" value="VCBS_dom"/>
</dbReference>
<dbReference type="SUPFAM" id="SSF56219">
    <property type="entry name" value="DNase I-like"/>
    <property type="match status" value="1"/>
</dbReference>
<gene>
    <name evidence="2" type="ORF">TRN7648_03389</name>
</gene>
<dbReference type="CDD" id="cd04486">
    <property type="entry name" value="YhcR_OBF_like"/>
    <property type="match status" value="1"/>
</dbReference>
<dbReference type="InterPro" id="IPR011049">
    <property type="entry name" value="Serralysin-like_metalloprot_C"/>
</dbReference>
<dbReference type="NCBIfam" id="TIGR01965">
    <property type="entry name" value="VCBS_repeat"/>
    <property type="match status" value="1"/>
</dbReference>
<protein>
    <submittedName>
        <fullName evidence="2">VCBS repeat</fullName>
    </submittedName>
</protein>
<organism evidence="2 3">
    <name type="scientific">Tropicibacter naphthalenivorans</name>
    <dbReference type="NCBI Taxonomy" id="441103"/>
    <lineage>
        <taxon>Bacteria</taxon>
        <taxon>Pseudomonadati</taxon>
        <taxon>Pseudomonadota</taxon>
        <taxon>Alphaproteobacteria</taxon>
        <taxon>Rhodobacterales</taxon>
        <taxon>Roseobacteraceae</taxon>
        <taxon>Tropicibacter</taxon>
    </lineage>
</organism>
<sequence>MSRHSHDKGRAAQAKAKHSDWLGGWGDDWLTGTDGRDVLIGNWGDDTLFGGLGDDLLIGGWGRDVAYYTGAIAEYDIDYGWFGTMAVTGEGTDLLIGVEALYFEGDDYTLNVDGTNNAVLAGDDSAETEENTALTLSAADLLANDREFDGDTMTITGVSALSAGGASVSFDGTDVTYTPGAAFDFLAEGESFADTFTYTVDDGKGGTDTATVTVTITGTNDAPVLTAPEAITVDEGTLTIAAGITATDVDSDALTYSLSGADAALFAIDGSGVLSFVDAPDFELPDDAEADGTYDLTVTVSDGLASDSADLAITVADVDEGLLRISESFETETAGSRYQNAAADGDLVELGAVVDLTNNAGQATVDSTQRTGLGYDLTWVNTRADSGISDGDYIGIQTYTGVVGGYTDGTQGYELQDADGLLRLTFQTVNLSNTGPVRVSLDAFFQATGWEADDLARIYVDTDTGPVTLFDSTGEDIDDLGVEGAWQTFDVVLDADVQRATLIVELDSNSSSESLYFDNVQINELFQITQSFETEATGGRYDFDAADGDLVPLGGEVDLLNVAGLASVDSTAASDGLLGYDLTWVNTRGDSGISDGDYIGVQSYAGTVGAYTDGVQGYELQDSDGLLRMTFDAVDLTDIGAVTVSLDAFVQATGWEADDLINIYVMTDAGAVALLDTTGQDIDDLGIEGAWQTLSVTLGAEVNSAQLVVELDSNSSSESLYIDNVSIAEPTGDDTAPVAVTLISAVQGAGASSDLVGDQVTVEAIVTYVTDQGYYVQEEDSDADGDAATSEGLYIYTGSAPSVAVGDLVQATGTVTEYNGLTELAGTVTTQVLDSGLPLPTAATIALSGSAQDYEAIEGMQVLVSSGTADALTITQNFNLDRYGQITVSAGTLTQPTQLYDAQTEAAEIAALAEANANASLLIDDGLSGQNPDAFEFLPGGPGDNGNGYLDAGDDFSLSTVRLGAELTAPISGILTDSFGAWTVLASETLEIDEATNSGARQDTPTDVGGTLQVTSYNVLNFFTTIDDGSLTGPNGDLSPRGADTLSEYQRQADKLVTGLLATGAEVFALQEIENNGTAIDTLAGLMGGSYAAVQPSGTGFVGGDAITTGIIYDTSAVTLVHSDFLVFEESSAATTVALASAIASAIGHSYSANDQFNRPSVAATFVDNATGDAFTVVSSHFKSKGASGLDGVVAAAEAHLAGGGTAITQADLDALYADPNVDAGDGQGYWNGVRSDAAQELTDWIETTYNGGVSNVLLLGDMNAYAEEDPVQYLDDVAGYTDLIDAFIGQDEAYSYVFNGQQGTLDQGLADAALAGFVTGLTEWHINADEPDLLSYDETYKDSGFYDAGLFGSSDHDPLIVGLDFTLGLA</sequence>
<proteinExistence type="predicted"/>
<dbReference type="Gene3D" id="3.60.10.10">
    <property type="entry name" value="Endonuclease/exonuclease/phosphatase"/>
    <property type="match status" value="1"/>
</dbReference>
<dbReference type="RefSeq" id="WP_058248822.1">
    <property type="nucleotide sequence ID" value="NZ_CYSE01000007.1"/>
</dbReference>
<dbReference type="Gene3D" id="2.60.40.60">
    <property type="entry name" value="Cadherins"/>
    <property type="match status" value="1"/>
</dbReference>
<dbReference type="SUPFAM" id="SSF51120">
    <property type="entry name" value="beta-Roll"/>
    <property type="match status" value="1"/>
</dbReference>
<dbReference type="InterPro" id="IPR047971">
    <property type="entry name" value="ExeM-like"/>
</dbReference>
<dbReference type="InterPro" id="IPR001343">
    <property type="entry name" value="Hemolysn_Ca-bd"/>
</dbReference>
<dbReference type="SMART" id="SM00112">
    <property type="entry name" value="CA"/>
    <property type="match status" value="1"/>
</dbReference>
<dbReference type="NCBIfam" id="NF033681">
    <property type="entry name" value="ExeM_NucH_DNase"/>
    <property type="match status" value="1"/>
</dbReference>
<dbReference type="SUPFAM" id="SSF49313">
    <property type="entry name" value="Cadherin-like"/>
    <property type="match status" value="1"/>
</dbReference>
<dbReference type="InterPro" id="IPR002126">
    <property type="entry name" value="Cadherin-like_dom"/>
</dbReference>
<dbReference type="PANTHER" id="PTHR42834">
    <property type="entry name" value="ENDONUCLEASE/EXONUCLEASE/PHOSPHATASE FAMILY PROTEIN (AFU_ORTHOLOGUE AFUA_3G09210)"/>
    <property type="match status" value="1"/>
</dbReference>
<dbReference type="Pfam" id="PF17963">
    <property type="entry name" value="Big_9"/>
    <property type="match status" value="2"/>
</dbReference>
<dbReference type="PROSITE" id="PS00330">
    <property type="entry name" value="HEMOLYSIN_CALCIUM"/>
    <property type="match status" value="2"/>
</dbReference>
<dbReference type="OrthoDB" id="9773411at2"/>
<dbReference type="InterPro" id="IPR015919">
    <property type="entry name" value="Cadherin-like_sf"/>
</dbReference>
<dbReference type="GO" id="GO:0016020">
    <property type="term" value="C:membrane"/>
    <property type="evidence" value="ECO:0007669"/>
    <property type="project" value="InterPro"/>
</dbReference>
<dbReference type="PROSITE" id="PS50268">
    <property type="entry name" value="CADHERIN_2"/>
    <property type="match status" value="1"/>
</dbReference>
<dbReference type="CDD" id="cd11304">
    <property type="entry name" value="Cadherin_repeat"/>
    <property type="match status" value="1"/>
</dbReference>
<dbReference type="Proteomes" id="UP000054935">
    <property type="component" value="Unassembled WGS sequence"/>
</dbReference>
<dbReference type="STRING" id="441103.TRN7648_03389"/>
<evidence type="ECO:0000313" key="3">
    <source>
        <dbReference type="Proteomes" id="UP000054935"/>
    </source>
</evidence>
<dbReference type="Pfam" id="PF00353">
    <property type="entry name" value="HemolysinCabind"/>
    <property type="match status" value="1"/>
</dbReference>
<accession>A0A0P1GHN9</accession>
<name>A0A0P1GHN9_9RHOB</name>
<feature type="domain" description="Cadherin" evidence="1">
    <location>
        <begin position="225"/>
        <end position="329"/>
    </location>
</feature>
<dbReference type="Gene3D" id="2.150.10.10">
    <property type="entry name" value="Serralysin-like metalloprotease, C-terminal"/>
    <property type="match status" value="1"/>
</dbReference>
<dbReference type="InterPro" id="IPR036691">
    <property type="entry name" value="Endo/exonu/phosph_ase_sf"/>
</dbReference>
<keyword evidence="3" id="KW-1185">Reference proteome</keyword>
<reference evidence="2 3" key="1">
    <citation type="submission" date="2015-09" db="EMBL/GenBank/DDBJ databases">
        <authorList>
            <consortium name="Swine Surveillance"/>
        </authorList>
    </citation>
    <scope>NUCLEOTIDE SEQUENCE [LARGE SCALE GENOMIC DNA]</scope>
    <source>
        <strain evidence="2 3">CECT 7648</strain>
    </source>
</reference>